<dbReference type="PANTHER" id="PTHR36587">
    <property type="entry name" value="EXPRESSION SITE-ASSOCIATED GENE 3 (ESAG3)-LIKE PROTEIN"/>
    <property type="match status" value="1"/>
</dbReference>
<protein>
    <recommendedName>
        <fullName evidence="3">PLOD1-3-like GT domain-containing protein</fullName>
    </recommendedName>
</protein>
<reference evidence="4 5" key="1">
    <citation type="submission" date="2018-11" db="EMBL/GenBank/DDBJ databases">
        <title>Genome sequence of Saitozyma podzolica DSM 27192.</title>
        <authorList>
            <person name="Aliyu H."/>
            <person name="Gorte O."/>
            <person name="Ochsenreither K."/>
        </authorList>
    </citation>
    <scope>NUCLEOTIDE SEQUENCE [LARGE SCALE GENOMIC DNA]</scope>
    <source>
        <strain evidence="4 5">DSM 27192</strain>
    </source>
</reference>
<dbReference type="InterPro" id="IPR057589">
    <property type="entry name" value="GT_PLOD"/>
</dbReference>
<dbReference type="OrthoDB" id="2562172at2759"/>
<keyword evidence="2" id="KW-1133">Transmembrane helix</keyword>
<keyword evidence="2" id="KW-0812">Transmembrane</keyword>
<dbReference type="Proteomes" id="UP000279259">
    <property type="component" value="Unassembled WGS sequence"/>
</dbReference>
<dbReference type="CDD" id="cd22997">
    <property type="entry name" value="GT_LH"/>
    <property type="match status" value="1"/>
</dbReference>
<dbReference type="AlphaFoldDB" id="A0A427XN55"/>
<feature type="transmembrane region" description="Helical" evidence="2">
    <location>
        <begin position="112"/>
        <end position="132"/>
    </location>
</feature>
<name>A0A427XN55_9TREE</name>
<evidence type="ECO:0000259" key="3">
    <source>
        <dbReference type="Pfam" id="PF25342"/>
    </source>
</evidence>
<organism evidence="4 5">
    <name type="scientific">Saitozyma podzolica</name>
    <dbReference type="NCBI Taxonomy" id="1890683"/>
    <lineage>
        <taxon>Eukaryota</taxon>
        <taxon>Fungi</taxon>
        <taxon>Dikarya</taxon>
        <taxon>Basidiomycota</taxon>
        <taxon>Agaricomycotina</taxon>
        <taxon>Tremellomycetes</taxon>
        <taxon>Tremellales</taxon>
        <taxon>Trimorphomycetaceae</taxon>
        <taxon>Saitozyma</taxon>
    </lineage>
</organism>
<evidence type="ECO:0000256" key="2">
    <source>
        <dbReference type="SAM" id="Phobius"/>
    </source>
</evidence>
<feature type="region of interest" description="Disordered" evidence="1">
    <location>
        <begin position="1"/>
        <end position="39"/>
    </location>
</feature>
<proteinExistence type="predicted"/>
<gene>
    <name evidence="4" type="ORF">EHS25_007279</name>
</gene>
<accession>A0A427XN55</accession>
<evidence type="ECO:0000313" key="4">
    <source>
        <dbReference type="EMBL" id="RSH80174.1"/>
    </source>
</evidence>
<sequence>MQHRVSSENPAPNLEDPRPQPFHGGSKKTDSDGLGLGLELEPKIAEQREMAELEKWGGDVEDEREMSATPYPYRRGTPGALFASALLMFRGRLVRSLPRTGGQVPQALSRRLARIFLGVVVVIAAVTWYVAYGRGHRFSSLSSSKWSGEPIPRLHLFMPINKGLANQRFCRSVLTAVVHEYDPVIYNWEEDGDSGTLQKAKVSGLRNVLDTYLSEGTPDDLVLLTDATDVWFQLSPQFLVSRFQELDADIVVGADMKCWPNDEDSEDCTGVAESPLPLGIFSDSDDESGSGFRRPRWANSGTVIGRLSAMRPIFQKMTEMMESPEYDKWGTDQAAFNIFLAQGKIVVDPRFRLFWANSFDVPSMMWINTPYPPDGASDTITPWQLYPPLAHHKLTGEIPVVVHLNDHANKAKLEEWWGTPWFGNPGRRFKHYVHGRAYNATLRFVEVDGAVREERLKDLCESHLDIW</sequence>
<comment type="caution">
    <text evidence="4">The sequence shown here is derived from an EMBL/GenBank/DDBJ whole genome shotgun (WGS) entry which is preliminary data.</text>
</comment>
<dbReference type="PANTHER" id="PTHR36587:SF2">
    <property type="entry name" value="EXPRESSION SITE-ASSOCIATED GENE 3 (ESAG3)-LIKE PROTEIN"/>
    <property type="match status" value="1"/>
</dbReference>
<keyword evidence="2" id="KW-0472">Membrane</keyword>
<evidence type="ECO:0000256" key="1">
    <source>
        <dbReference type="SAM" id="MobiDB-lite"/>
    </source>
</evidence>
<dbReference type="Pfam" id="PF25342">
    <property type="entry name" value="GT_PLOD"/>
    <property type="match status" value="1"/>
</dbReference>
<dbReference type="EMBL" id="RSCD01000036">
    <property type="protein sequence ID" value="RSH80174.1"/>
    <property type="molecule type" value="Genomic_DNA"/>
</dbReference>
<keyword evidence="5" id="KW-1185">Reference proteome</keyword>
<evidence type="ECO:0000313" key="5">
    <source>
        <dbReference type="Proteomes" id="UP000279259"/>
    </source>
</evidence>
<feature type="domain" description="PLOD1-3-like GT" evidence="3">
    <location>
        <begin position="191"/>
        <end position="263"/>
    </location>
</feature>